<accession>A0ABV4YGA0</accession>
<evidence type="ECO:0000256" key="5">
    <source>
        <dbReference type="ARBA" id="ARBA00023211"/>
    </source>
</evidence>
<evidence type="ECO:0000256" key="4">
    <source>
        <dbReference type="ARBA" id="ARBA00023136"/>
    </source>
</evidence>
<evidence type="ECO:0000313" key="8">
    <source>
        <dbReference type="EMBL" id="MFB2937839.1"/>
    </source>
</evidence>
<evidence type="ECO:0000256" key="3">
    <source>
        <dbReference type="ARBA" id="ARBA00022723"/>
    </source>
</evidence>
<dbReference type="Proteomes" id="UP001576776">
    <property type="component" value="Unassembled WGS sequence"/>
</dbReference>
<dbReference type="InterPro" id="IPR004843">
    <property type="entry name" value="Calcineurin-like_PHP"/>
</dbReference>
<dbReference type="EMBL" id="JBHFNS010000078">
    <property type="protein sequence ID" value="MFB2937839.1"/>
    <property type="molecule type" value="Genomic_DNA"/>
</dbReference>
<keyword evidence="4" id="KW-0472">Membrane</keyword>
<evidence type="ECO:0000259" key="6">
    <source>
        <dbReference type="Pfam" id="PF00149"/>
    </source>
</evidence>
<gene>
    <name evidence="8" type="ORF">ACE1B6_21530</name>
</gene>
<keyword evidence="5" id="KW-0464">Manganese</keyword>
<dbReference type="SUPFAM" id="SSF56300">
    <property type="entry name" value="Metallo-dependent phosphatases"/>
    <property type="match status" value="1"/>
</dbReference>
<dbReference type="InterPro" id="IPR007934">
    <property type="entry name" value="AbfB_ABD"/>
</dbReference>
<keyword evidence="9" id="KW-1185">Reference proteome</keyword>
<organism evidence="8 9">
    <name type="scientific">Floridaenema fluviatile BLCC-F154</name>
    <dbReference type="NCBI Taxonomy" id="3153640"/>
    <lineage>
        <taxon>Bacteria</taxon>
        <taxon>Bacillati</taxon>
        <taxon>Cyanobacteriota</taxon>
        <taxon>Cyanophyceae</taxon>
        <taxon>Oscillatoriophycideae</taxon>
        <taxon>Aerosakkonematales</taxon>
        <taxon>Aerosakkonemataceae</taxon>
        <taxon>Floridanema</taxon>
        <taxon>Floridanema fluviatile</taxon>
    </lineage>
</organism>
<evidence type="ECO:0000256" key="1">
    <source>
        <dbReference type="ARBA" id="ARBA00022475"/>
    </source>
</evidence>
<protein>
    <submittedName>
        <fullName evidence="8">AbfB domain-containing protein</fullName>
    </submittedName>
</protein>
<proteinExistence type="predicted"/>
<dbReference type="SUPFAM" id="SSF110221">
    <property type="entry name" value="AbfB domain"/>
    <property type="match status" value="2"/>
</dbReference>
<name>A0ABV4YGA0_9CYAN</name>
<feature type="domain" description="Alpha-L-arabinofuranosidase B arabinose-binding" evidence="7">
    <location>
        <begin position="5"/>
        <end position="137"/>
    </location>
</feature>
<dbReference type="InterPro" id="IPR043461">
    <property type="entry name" value="LpxH-like"/>
</dbReference>
<evidence type="ECO:0000313" key="9">
    <source>
        <dbReference type="Proteomes" id="UP001576776"/>
    </source>
</evidence>
<dbReference type="PANTHER" id="PTHR34990">
    <property type="entry name" value="UDP-2,3-DIACYLGLUCOSAMINE HYDROLASE-RELATED"/>
    <property type="match status" value="1"/>
</dbReference>
<dbReference type="RefSeq" id="WP_413259322.1">
    <property type="nucleotide sequence ID" value="NZ_JBHFNS010000078.1"/>
</dbReference>
<keyword evidence="3" id="KW-0479">Metal-binding</keyword>
<keyword evidence="2" id="KW-0997">Cell inner membrane</keyword>
<sequence length="803" mass="90762">MTSIQLQSFNYPDRRIRHRGFLEYLEPISSSLSDLQESSFEIVSGLVGQGMSFKSLYYPEYYLRHQGYRIKLQRNDGSQLFKEDASFDEIPSLVGSGNHASYRSHNYPDRFIRHRNFELWLDPSDNSDLFRQDASFRKLPVPAFFHFQSFNYPDRRIRHRGFLGYLETISSLLDIQDSSFEIVSGLVGQGISFRSFNYPEYYLRHQGYRIKLQRNDGSQLFKEDASFDEIPSLVGSGNHASYRSHNYPDRFIRHKNFELWLDHSDGSDLFRQSASFNKVIVPVLKNQIVVLSDIHIGNNTPTVWYQQGFHEPYLTAVFDYVIQHADSIGELVLLGDVVDFWTYPADEQPPSFDAIMAANPNIFGSNGKLSQVLTALNGNVTYVRGNHDMSLTQGDWDKIQNPNGYKIKLCPDDVYFSRRGGKCIAFTHGHICTMFNAPYKTSQIAPLPLGHFITRAIASKNKKDLKPGQTAADLPNSGEPTLLEKGLGFYQIIADALPSATDLVKILIDPEFKLRAWKALTSLPTALLTIVANNVSGLGDEQPIKLQNGNEVTIGKAKQIYVNQFSEWQNKDDFLGASKAVAADIDQYVGWCAQKLAFEVGADTIVMGHTHTPIYGLSNSLIRYFNTGFHCPSIPDIGTKHPTFLTLNTDNDQASILQVVKAGNFYNISTYSAESTSVVEGLSEDFSCYVIIDNQDGKSELHRKDYKDVHGHYIVSPPETIKPGEIVKFWLQDYPGAFGAEGWVTYTNQDTHQEITLKYGCPFIYSNYCDGSKFYSKSGADSKWVNEVKTSGHPFFVKFFSLS</sequence>
<dbReference type="Gene3D" id="3.60.21.10">
    <property type="match status" value="1"/>
</dbReference>
<evidence type="ECO:0000256" key="2">
    <source>
        <dbReference type="ARBA" id="ARBA00022519"/>
    </source>
</evidence>
<comment type="caution">
    <text evidence="8">The sequence shown here is derived from an EMBL/GenBank/DDBJ whole genome shotgun (WGS) entry which is preliminary data.</text>
</comment>
<dbReference type="Gene3D" id="2.60.270.50">
    <property type="match status" value="1"/>
</dbReference>
<dbReference type="CDD" id="cd23399">
    <property type="entry name" value="beta-trefoil_ABD_ABFB"/>
    <property type="match status" value="2"/>
</dbReference>
<dbReference type="Pfam" id="PF05270">
    <property type="entry name" value="AbfB"/>
    <property type="match status" value="2"/>
</dbReference>
<reference evidence="8 9" key="1">
    <citation type="submission" date="2024-09" db="EMBL/GenBank/DDBJ databases">
        <title>Floridaenema gen nov. (Aerosakkonemataceae, Aerosakkonematales ord. nov., Cyanobacteria) from benthic tropical and subtropical fresh waters, with the description of four new species.</title>
        <authorList>
            <person name="Moretto J.A."/>
            <person name="Berthold D.E."/>
            <person name="Lefler F.W."/>
            <person name="Huang I.-S."/>
            <person name="Laughinghouse H. IV."/>
        </authorList>
    </citation>
    <scope>NUCLEOTIDE SEQUENCE [LARGE SCALE GENOMIC DNA]</scope>
    <source>
        <strain evidence="8 9">BLCC-F154</strain>
    </source>
</reference>
<evidence type="ECO:0000259" key="7">
    <source>
        <dbReference type="Pfam" id="PF05270"/>
    </source>
</evidence>
<dbReference type="InterPro" id="IPR036195">
    <property type="entry name" value="AbfB_ABD_sf"/>
</dbReference>
<feature type="domain" description="Calcineurin-like phosphoesterase" evidence="6">
    <location>
        <begin position="288"/>
        <end position="430"/>
    </location>
</feature>
<keyword evidence="1" id="KW-1003">Cell membrane</keyword>
<dbReference type="Gene3D" id="2.80.10.50">
    <property type="match status" value="2"/>
</dbReference>
<dbReference type="InterPro" id="IPR029052">
    <property type="entry name" value="Metallo-depent_PP-like"/>
</dbReference>
<dbReference type="Pfam" id="PF00149">
    <property type="entry name" value="Metallophos"/>
    <property type="match status" value="1"/>
</dbReference>
<feature type="domain" description="Alpha-L-arabinofuranosidase B arabinose-binding" evidence="7">
    <location>
        <begin position="146"/>
        <end position="277"/>
    </location>
</feature>